<organism evidence="8 9">
    <name type="scientific">Sulfitobacter aestuarii</name>
    <dbReference type="NCBI Taxonomy" id="2161676"/>
    <lineage>
        <taxon>Bacteria</taxon>
        <taxon>Pseudomonadati</taxon>
        <taxon>Pseudomonadota</taxon>
        <taxon>Alphaproteobacteria</taxon>
        <taxon>Rhodobacterales</taxon>
        <taxon>Roseobacteraceae</taxon>
        <taxon>Sulfitobacter</taxon>
    </lineage>
</organism>
<dbReference type="InterPro" id="IPR000620">
    <property type="entry name" value="EamA_dom"/>
</dbReference>
<evidence type="ECO:0000256" key="1">
    <source>
        <dbReference type="ARBA" id="ARBA00004141"/>
    </source>
</evidence>
<feature type="domain" description="EamA" evidence="7">
    <location>
        <begin position="13"/>
        <end position="147"/>
    </location>
</feature>
<feature type="transmembrane region" description="Helical" evidence="6">
    <location>
        <begin position="134"/>
        <end position="151"/>
    </location>
</feature>
<comment type="caution">
    <text evidence="8">The sequence shown here is derived from an EMBL/GenBank/DDBJ whole genome shotgun (WGS) entry which is preliminary data.</text>
</comment>
<evidence type="ECO:0000313" key="8">
    <source>
        <dbReference type="EMBL" id="MFD2738497.1"/>
    </source>
</evidence>
<dbReference type="SUPFAM" id="SSF103481">
    <property type="entry name" value="Multidrug resistance efflux transporter EmrE"/>
    <property type="match status" value="2"/>
</dbReference>
<feature type="transmembrane region" description="Helical" evidence="6">
    <location>
        <begin position="12"/>
        <end position="33"/>
    </location>
</feature>
<evidence type="ECO:0000259" key="7">
    <source>
        <dbReference type="Pfam" id="PF00892"/>
    </source>
</evidence>
<accession>A0ABW5TXY1</accession>
<dbReference type="RefSeq" id="WP_386371280.1">
    <property type="nucleotide sequence ID" value="NZ_JBHUMP010000002.1"/>
</dbReference>
<dbReference type="InterPro" id="IPR050638">
    <property type="entry name" value="AA-Vitamin_Transporters"/>
</dbReference>
<evidence type="ECO:0000256" key="6">
    <source>
        <dbReference type="SAM" id="Phobius"/>
    </source>
</evidence>
<evidence type="ECO:0000256" key="2">
    <source>
        <dbReference type="ARBA" id="ARBA00007362"/>
    </source>
</evidence>
<feature type="transmembrane region" description="Helical" evidence="6">
    <location>
        <begin position="255"/>
        <end position="273"/>
    </location>
</feature>
<evidence type="ECO:0000313" key="9">
    <source>
        <dbReference type="Proteomes" id="UP001597474"/>
    </source>
</evidence>
<keyword evidence="9" id="KW-1185">Reference proteome</keyword>
<keyword evidence="4 6" id="KW-1133">Transmembrane helix</keyword>
<name>A0ABW5TXY1_9RHOB</name>
<dbReference type="Proteomes" id="UP001597474">
    <property type="component" value="Unassembled WGS sequence"/>
</dbReference>
<evidence type="ECO:0000256" key="4">
    <source>
        <dbReference type="ARBA" id="ARBA00022989"/>
    </source>
</evidence>
<feature type="transmembrane region" description="Helical" evidence="6">
    <location>
        <begin position="163"/>
        <end position="181"/>
    </location>
</feature>
<dbReference type="EMBL" id="JBHUMP010000002">
    <property type="protein sequence ID" value="MFD2738497.1"/>
    <property type="molecule type" value="Genomic_DNA"/>
</dbReference>
<feature type="transmembrane region" description="Helical" evidence="6">
    <location>
        <begin position="74"/>
        <end position="95"/>
    </location>
</feature>
<keyword evidence="5 6" id="KW-0472">Membrane</keyword>
<gene>
    <name evidence="8" type="ORF">ACFSUD_02845</name>
</gene>
<evidence type="ECO:0000256" key="5">
    <source>
        <dbReference type="ARBA" id="ARBA00023136"/>
    </source>
</evidence>
<sequence>MGGRPRITAKSWLMIALLGFTWGGTFLVTEVALTGITPFWLAAARIGFAAVVMLAIWSARGLPLFESRPGKGDVAALLSIGTISTTLPFALLAWGQQYVTSGFAGVSMASVALIILPLAHFLVPGERLTLRRGIGFLIGFCGVVMLIGGQAFESTGTLHDTPGRLACVAAATCYAIGSILMRRLPRIDPIGLSTIVLIVGACLSVPLALAVEGSPPLPSPKILLVLAFLGLIPTAAANFLRVLVVRSAGPVFMSLVNYQVPVWSVLLGALLLGEPLPPSLIWAMALILLGVATSQFGALRRLFARRRRRPAG</sequence>
<protein>
    <submittedName>
        <fullName evidence="8">DMT family transporter</fullName>
    </submittedName>
</protein>
<dbReference type="InterPro" id="IPR037185">
    <property type="entry name" value="EmrE-like"/>
</dbReference>
<dbReference type="PANTHER" id="PTHR32322">
    <property type="entry name" value="INNER MEMBRANE TRANSPORTER"/>
    <property type="match status" value="1"/>
</dbReference>
<dbReference type="Pfam" id="PF00892">
    <property type="entry name" value="EamA"/>
    <property type="match status" value="2"/>
</dbReference>
<proteinExistence type="inferred from homology"/>
<feature type="transmembrane region" description="Helical" evidence="6">
    <location>
        <begin position="190"/>
        <end position="210"/>
    </location>
</feature>
<feature type="transmembrane region" description="Helical" evidence="6">
    <location>
        <begin position="39"/>
        <end position="62"/>
    </location>
</feature>
<feature type="domain" description="EamA" evidence="7">
    <location>
        <begin position="163"/>
        <end position="292"/>
    </location>
</feature>
<comment type="subcellular location">
    <subcellularLocation>
        <location evidence="1">Membrane</location>
        <topology evidence="1">Multi-pass membrane protein</topology>
    </subcellularLocation>
</comment>
<feature type="transmembrane region" description="Helical" evidence="6">
    <location>
        <begin position="101"/>
        <end position="122"/>
    </location>
</feature>
<reference evidence="9" key="1">
    <citation type="journal article" date="2019" name="Int. J. Syst. Evol. Microbiol.">
        <title>The Global Catalogue of Microorganisms (GCM) 10K type strain sequencing project: providing services to taxonomists for standard genome sequencing and annotation.</title>
        <authorList>
            <consortium name="The Broad Institute Genomics Platform"/>
            <consortium name="The Broad Institute Genome Sequencing Center for Infectious Disease"/>
            <person name="Wu L."/>
            <person name="Ma J."/>
        </authorList>
    </citation>
    <scope>NUCLEOTIDE SEQUENCE [LARGE SCALE GENOMIC DNA]</scope>
    <source>
        <strain evidence="9">TISTR 2562</strain>
    </source>
</reference>
<comment type="similarity">
    <text evidence="2">Belongs to the EamA transporter family.</text>
</comment>
<feature type="transmembrane region" description="Helical" evidence="6">
    <location>
        <begin position="222"/>
        <end position="243"/>
    </location>
</feature>
<keyword evidence="3 6" id="KW-0812">Transmembrane</keyword>
<dbReference type="PANTHER" id="PTHR32322:SF2">
    <property type="entry name" value="EAMA DOMAIN-CONTAINING PROTEIN"/>
    <property type="match status" value="1"/>
</dbReference>
<evidence type="ECO:0000256" key="3">
    <source>
        <dbReference type="ARBA" id="ARBA00022692"/>
    </source>
</evidence>
<feature type="transmembrane region" description="Helical" evidence="6">
    <location>
        <begin position="279"/>
        <end position="299"/>
    </location>
</feature>